<proteinExistence type="predicted"/>
<dbReference type="InterPro" id="IPR003675">
    <property type="entry name" value="Rce1/LyrA-like_dom"/>
</dbReference>
<gene>
    <name evidence="3" type="ORF">AEST_11410</name>
</gene>
<dbReference type="RefSeq" id="WP_008607642.1">
    <property type="nucleotide sequence ID" value="NZ_ALAB01000010.1"/>
</dbReference>
<protein>
    <recommendedName>
        <fullName evidence="2">CAAX prenyl protease 2/Lysostaphin resistance protein A-like domain-containing protein</fullName>
    </recommendedName>
</protein>
<dbReference type="Pfam" id="PF02517">
    <property type="entry name" value="Rce1-like"/>
    <property type="match status" value="1"/>
</dbReference>
<evidence type="ECO:0000313" key="3">
    <source>
        <dbReference type="EMBL" id="EJI86059.1"/>
    </source>
</evidence>
<feature type="domain" description="CAAX prenyl protease 2/Lysostaphin resistance protein A-like" evidence="2">
    <location>
        <begin position="212"/>
        <end position="307"/>
    </location>
</feature>
<organism evidence="3 4">
    <name type="scientific">Alishewanella aestuarii B11</name>
    <dbReference type="NCBI Taxonomy" id="1197174"/>
    <lineage>
        <taxon>Bacteria</taxon>
        <taxon>Pseudomonadati</taxon>
        <taxon>Pseudomonadota</taxon>
        <taxon>Gammaproteobacteria</taxon>
        <taxon>Alteromonadales</taxon>
        <taxon>Alteromonadaceae</taxon>
        <taxon>Alishewanella</taxon>
    </lineage>
</organism>
<keyword evidence="1" id="KW-0472">Membrane</keyword>
<dbReference type="PATRIC" id="fig|1197174.4.peg.1112"/>
<feature type="transmembrane region" description="Helical" evidence="1">
    <location>
        <begin position="131"/>
        <end position="149"/>
    </location>
</feature>
<feature type="transmembrane region" description="Helical" evidence="1">
    <location>
        <begin position="170"/>
        <end position="195"/>
    </location>
</feature>
<comment type="caution">
    <text evidence="3">The sequence shown here is derived from an EMBL/GenBank/DDBJ whole genome shotgun (WGS) entry which is preliminary data.</text>
</comment>
<keyword evidence="1" id="KW-1133">Transmembrane helix</keyword>
<sequence length="321" mass="36404">MMSLTGCAKKIIMSYLIVLSIIILATVIQFSLLNKSGSSFSSKINFNFTVQHCDAKNVTALYDFEQSARLIMSDDSTYSIDFYRKTPFKYTFNQEFEHSLELINILNEHGCNILASSVSKKLEFFGINDQLIFFVFAIILSHTFYFLSSKSTGKIYDIWHKKVPVPDKKYVLLFFFIGGCSSLLAMITNIAVHYFGLVSSVHTSSSVFPDFTFSVLLMVILIGPFAEELIFRRLGYQIWMSETKNAKVLGAIIISSLFALFHIGIKIDLSFNIFMFSISYITSLMLCFAYVKGGLSASVAFHVAFNLTSLCLYYLFQQLFL</sequence>
<accession>J2IH13</accession>
<keyword evidence="4" id="KW-1185">Reference proteome</keyword>
<keyword evidence="1" id="KW-0812">Transmembrane</keyword>
<evidence type="ECO:0000313" key="4">
    <source>
        <dbReference type="Proteomes" id="UP000012043"/>
    </source>
</evidence>
<name>J2IH13_9ALTE</name>
<evidence type="ECO:0000256" key="1">
    <source>
        <dbReference type="SAM" id="Phobius"/>
    </source>
</evidence>
<feature type="transmembrane region" description="Helical" evidence="1">
    <location>
        <begin position="271"/>
        <end position="291"/>
    </location>
</feature>
<feature type="transmembrane region" description="Helical" evidence="1">
    <location>
        <begin position="246"/>
        <end position="265"/>
    </location>
</feature>
<dbReference type="AlphaFoldDB" id="J2IH13"/>
<feature type="transmembrane region" description="Helical" evidence="1">
    <location>
        <begin position="298"/>
        <end position="316"/>
    </location>
</feature>
<dbReference type="Proteomes" id="UP000012043">
    <property type="component" value="Unassembled WGS sequence"/>
</dbReference>
<feature type="transmembrane region" description="Helical" evidence="1">
    <location>
        <begin position="12"/>
        <end position="32"/>
    </location>
</feature>
<evidence type="ECO:0000259" key="2">
    <source>
        <dbReference type="Pfam" id="PF02517"/>
    </source>
</evidence>
<dbReference type="GO" id="GO:0004175">
    <property type="term" value="F:endopeptidase activity"/>
    <property type="evidence" value="ECO:0007669"/>
    <property type="project" value="UniProtKB-ARBA"/>
</dbReference>
<feature type="transmembrane region" description="Helical" evidence="1">
    <location>
        <begin position="207"/>
        <end position="226"/>
    </location>
</feature>
<reference evidence="3 4" key="1">
    <citation type="journal article" date="2012" name="J. Bacteriol.">
        <title>Genome Sequence of Pectin-Degrading Alishewanella aestuarii Strain B11T, Isolated from Tidal Flat Sediment.</title>
        <authorList>
            <person name="Jung J."/>
            <person name="Choi S."/>
            <person name="Chun J."/>
            <person name="Park W."/>
        </authorList>
    </citation>
    <scope>NUCLEOTIDE SEQUENCE [LARGE SCALE GENOMIC DNA]</scope>
    <source>
        <strain evidence="3 4">B11</strain>
    </source>
</reference>
<dbReference type="GO" id="GO:0080120">
    <property type="term" value="P:CAAX-box protein maturation"/>
    <property type="evidence" value="ECO:0007669"/>
    <property type="project" value="UniProtKB-ARBA"/>
</dbReference>
<dbReference type="EMBL" id="ALAB01000010">
    <property type="protein sequence ID" value="EJI86059.1"/>
    <property type="molecule type" value="Genomic_DNA"/>
</dbReference>